<dbReference type="GO" id="GO:0006952">
    <property type="term" value="P:defense response"/>
    <property type="evidence" value="ECO:0007669"/>
    <property type="project" value="UniProtKB-KW"/>
</dbReference>
<keyword evidence="6" id="KW-1185">Reference proteome</keyword>
<proteinExistence type="predicted"/>
<organism evidence="5 6">
    <name type="scientific">Rubus argutus</name>
    <name type="common">Southern blackberry</name>
    <dbReference type="NCBI Taxonomy" id="59490"/>
    <lineage>
        <taxon>Eukaryota</taxon>
        <taxon>Viridiplantae</taxon>
        <taxon>Streptophyta</taxon>
        <taxon>Embryophyta</taxon>
        <taxon>Tracheophyta</taxon>
        <taxon>Spermatophyta</taxon>
        <taxon>Magnoliopsida</taxon>
        <taxon>eudicotyledons</taxon>
        <taxon>Gunneridae</taxon>
        <taxon>Pentapetalae</taxon>
        <taxon>rosids</taxon>
        <taxon>fabids</taxon>
        <taxon>Rosales</taxon>
        <taxon>Rosaceae</taxon>
        <taxon>Rosoideae</taxon>
        <taxon>Rosoideae incertae sedis</taxon>
        <taxon>Rubus</taxon>
    </lineage>
</organism>
<gene>
    <name evidence="5" type="ORF">M0R45_010302</name>
</gene>
<dbReference type="Proteomes" id="UP001457282">
    <property type="component" value="Unassembled WGS sequence"/>
</dbReference>
<evidence type="ECO:0000256" key="3">
    <source>
        <dbReference type="ARBA" id="ARBA00022821"/>
    </source>
</evidence>
<comment type="caution">
    <text evidence="5">The sequence shown here is derived from an EMBL/GenBank/DDBJ whole genome shotgun (WGS) entry which is preliminary data.</text>
</comment>
<evidence type="ECO:0000256" key="1">
    <source>
        <dbReference type="ARBA" id="ARBA00022737"/>
    </source>
</evidence>
<dbReference type="Pfam" id="PF18052">
    <property type="entry name" value="Rx_N"/>
    <property type="match status" value="1"/>
</dbReference>
<dbReference type="GO" id="GO:0000166">
    <property type="term" value="F:nucleotide binding"/>
    <property type="evidence" value="ECO:0007669"/>
    <property type="project" value="UniProtKB-KW"/>
</dbReference>
<name>A0AAW1Y6P3_RUBAR</name>
<protein>
    <recommendedName>
        <fullName evidence="4">Disease resistance N-terminal domain-containing protein</fullName>
    </recommendedName>
</protein>
<sequence>MAEAFVSFLVEQLEMKQVKQATVRRWLSNLKEILCEIDDVLDEWSTEILKQQIEKQENEGENAILAKKKKVCFSIPFHCLCFGQVNQIIHRLDIAKKITELNEKLSLINEQRKFYNFQALEKAIEQPERLKNISIVDKSGTFGRDYEKGRRSKPIVE</sequence>
<dbReference type="Gene3D" id="1.20.5.4130">
    <property type="match status" value="1"/>
</dbReference>
<evidence type="ECO:0000313" key="6">
    <source>
        <dbReference type="Proteomes" id="UP001457282"/>
    </source>
</evidence>
<evidence type="ECO:0000256" key="2">
    <source>
        <dbReference type="ARBA" id="ARBA00022741"/>
    </source>
</evidence>
<evidence type="ECO:0000313" key="5">
    <source>
        <dbReference type="EMBL" id="KAK9944750.1"/>
    </source>
</evidence>
<dbReference type="EMBL" id="JBEDUW010000002">
    <property type="protein sequence ID" value="KAK9944750.1"/>
    <property type="molecule type" value="Genomic_DNA"/>
</dbReference>
<keyword evidence="2" id="KW-0547">Nucleotide-binding</keyword>
<keyword evidence="1" id="KW-0677">Repeat</keyword>
<keyword evidence="3" id="KW-0611">Plant defense</keyword>
<accession>A0AAW1Y6P3</accession>
<dbReference type="AlphaFoldDB" id="A0AAW1Y6P3"/>
<dbReference type="InterPro" id="IPR041118">
    <property type="entry name" value="Rx_N"/>
</dbReference>
<reference evidence="5 6" key="1">
    <citation type="journal article" date="2023" name="G3 (Bethesda)">
        <title>A chromosome-length genome assembly and annotation of blackberry (Rubus argutus, cv. 'Hillquist').</title>
        <authorList>
            <person name="Bruna T."/>
            <person name="Aryal R."/>
            <person name="Dudchenko O."/>
            <person name="Sargent D.J."/>
            <person name="Mead D."/>
            <person name="Buti M."/>
            <person name="Cavallini A."/>
            <person name="Hytonen T."/>
            <person name="Andres J."/>
            <person name="Pham M."/>
            <person name="Weisz D."/>
            <person name="Mascagni F."/>
            <person name="Usai G."/>
            <person name="Natali L."/>
            <person name="Bassil N."/>
            <person name="Fernandez G.E."/>
            <person name="Lomsadze A."/>
            <person name="Armour M."/>
            <person name="Olukolu B."/>
            <person name="Poorten T."/>
            <person name="Britton C."/>
            <person name="Davik J."/>
            <person name="Ashrafi H."/>
            <person name="Aiden E.L."/>
            <person name="Borodovsky M."/>
            <person name="Worthington M."/>
        </authorList>
    </citation>
    <scope>NUCLEOTIDE SEQUENCE [LARGE SCALE GENOMIC DNA]</scope>
    <source>
        <strain evidence="5">PI 553951</strain>
    </source>
</reference>
<feature type="domain" description="Disease resistance N-terminal" evidence="4">
    <location>
        <begin position="10"/>
        <end position="58"/>
    </location>
</feature>
<evidence type="ECO:0000259" key="4">
    <source>
        <dbReference type="Pfam" id="PF18052"/>
    </source>
</evidence>